<gene>
    <name evidence="2" type="ORF">EIP91_004546</name>
</gene>
<dbReference type="OrthoDB" id="3260031at2759"/>
<evidence type="ECO:0000313" key="2">
    <source>
        <dbReference type="EMBL" id="TCD64104.1"/>
    </source>
</evidence>
<name>A0A4R0RP15_9APHY</name>
<dbReference type="EMBL" id="RWJN01000256">
    <property type="protein sequence ID" value="TCD64104.1"/>
    <property type="molecule type" value="Genomic_DNA"/>
</dbReference>
<reference evidence="2 3" key="1">
    <citation type="submission" date="2018-11" db="EMBL/GenBank/DDBJ databases">
        <title>Genome assembly of Steccherinum ochraceum LE-BIN_3174, the white-rot fungus of the Steccherinaceae family (The Residual Polyporoid clade, Polyporales, Basidiomycota).</title>
        <authorList>
            <person name="Fedorova T.V."/>
            <person name="Glazunova O.A."/>
            <person name="Landesman E.O."/>
            <person name="Moiseenko K.V."/>
            <person name="Psurtseva N.V."/>
            <person name="Savinova O.S."/>
            <person name="Shakhova N.V."/>
            <person name="Tyazhelova T.V."/>
            <person name="Vasina D.V."/>
        </authorList>
    </citation>
    <scope>NUCLEOTIDE SEQUENCE [LARGE SCALE GENOMIC DNA]</scope>
    <source>
        <strain evidence="2 3">LE-BIN_3174</strain>
    </source>
</reference>
<protein>
    <submittedName>
        <fullName evidence="2">Uncharacterized protein</fullName>
    </submittedName>
</protein>
<proteinExistence type="predicted"/>
<dbReference type="Proteomes" id="UP000292702">
    <property type="component" value="Unassembled WGS sequence"/>
</dbReference>
<dbReference type="AlphaFoldDB" id="A0A4R0RP15"/>
<accession>A0A4R0RP15</accession>
<keyword evidence="3" id="KW-1185">Reference proteome</keyword>
<feature type="region of interest" description="Disordered" evidence="1">
    <location>
        <begin position="254"/>
        <end position="285"/>
    </location>
</feature>
<sequence>MPLLHEPHPSYDPLDGHSVRAYFEDLELLFRRHDLANEAEKKYFACKYGCQRTLWESLAEYSKDTANYEDLKRVVLDIYPLPFYSNGALKAVIARWRQRPISNHKQYMEYYREFLLIVNMGIKKKHFTTHDAAWKLLEALPEAHRLQVQDFATTTFRGDFLESDLALSDMHAAASKFYSPSWLRTVVTEDERIGDLSGLISKTDVDTIVQNVVSQILENPSFVSGNAQLVLPPPSTPRVPVLCDYCESPDHGSYMRGPGKISDHRRPPSTTVVRRRPPAPNTRTRCSSIAPARLMHK</sequence>
<organism evidence="2 3">
    <name type="scientific">Steccherinum ochraceum</name>
    <dbReference type="NCBI Taxonomy" id="92696"/>
    <lineage>
        <taxon>Eukaryota</taxon>
        <taxon>Fungi</taxon>
        <taxon>Dikarya</taxon>
        <taxon>Basidiomycota</taxon>
        <taxon>Agaricomycotina</taxon>
        <taxon>Agaricomycetes</taxon>
        <taxon>Polyporales</taxon>
        <taxon>Steccherinaceae</taxon>
        <taxon>Steccherinum</taxon>
    </lineage>
</organism>
<comment type="caution">
    <text evidence="2">The sequence shown here is derived from an EMBL/GenBank/DDBJ whole genome shotgun (WGS) entry which is preliminary data.</text>
</comment>
<evidence type="ECO:0000313" key="3">
    <source>
        <dbReference type="Proteomes" id="UP000292702"/>
    </source>
</evidence>
<evidence type="ECO:0000256" key="1">
    <source>
        <dbReference type="SAM" id="MobiDB-lite"/>
    </source>
</evidence>
<dbReference type="STRING" id="92696.A0A4R0RP15"/>